<feature type="region of interest" description="Disordered" evidence="1">
    <location>
        <begin position="32"/>
        <end position="134"/>
    </location>
</feature>
<dbReference type="EMBL" id="CAUYUJ010014744">
    <property type="protein sequence ID" value="CAK0845519.1"/>
    <property type="molecule type" value="Genomic_DNA"/>
</dbReference>
<protein>
    <submittedName>
        <fullName evidence="2">Uncharacterized protein</fullName>
    </submittedName>
</protein>
<sequence>MPLNVDHAGWKERLLREERIHQMMSASMIGKEGDWPFAKDPDDSIPPLHDIHNSPLAFLPREGPGWEHRPPPADLPIGPLGAGSEAGSRRASRAPTGASGYGSRAGGRSAASGRRARRPRAPRASPSGKRLRRP</sequence>
<accession>A0ABN9THW8</accession>
<dbReference type="Proteomes" id="UP001189429">
    <property type="component" value="Unassembled WGS sequence"/>
</dbReference>
<feature type="compositionally biased region" description="Basic and acidic residues" evidence="1">
    <location>
        <begin position="32"/>
        <end position="42"/>
    </location>
</feature>
<evidence type="ECO:0000313" key="2">
    <source>
        <dbReference type="EMBL" id="CAK0845519.1"/>
    </source>
</evidence>
<comment type="caution">
    <text evidence="2">The sequence shown here is derived from an EMBL/GenBank/DDBJ whole genome shotgun (WGS) entry which is preliminary data.</text>
</comment>
<name>A0ABN9THW8_9DINO</name>
<evidence type="ECO:0000313" key="3">
    <source>
        <dbReference type="Proteomes" id="UP001189429"/>
    </source>
</evidence>
<reference evidence="2" key="1">
    <citation type="submission" date="2023-10" db="EMBL/GenBank/DDBJ databases">
        <authorList>
            <person name="Chen Y."/>
            <person name="Shah S."/>
            <person name="Dougan E. K."/>
            <person name="Thang M."/>
            <person name="Chan C."/>
        </authorList>
    </citation>
    <scope>NUCLEOTIDE SEQUENCE [LARGE SCALE GENOMIC DNA]</scope>
</reference>
<keyword evidence="3" id="KW-1185">Reference proteome</keyword>
<evidence type="ECO:0000256" key="1">
    <source>
        <dbReference type="SAM" id="MobiDB-lite"/>
    </source>
</evidence>
<proteinExistence type="predicted"/>
<organism evidence="2 3">
    <name type="scientific">Prorocentrum cordatum</name>
    <dbReference type="NCBI Taxonomy" id="2364126"/>
    <lineage>
        <taxon>Eukaryota</taxon>
        <taxon>Sar</taxon>
        <taxon>Alveolata</taxon>
        <taxon>Dinophyceae</taxon>
        <taxon>Prorocentrales</taxon>
        <taxon>Prorocentraceae</taxon>
        <taxon>Prorocentrum</taxon>
    </lineage>
</organism>
<gene>
    <name evidence="2" type="ORF">PCOR1329_LOCUS39290</name>
</gene>